<keyword evidence="1" id="KW-0472">Membrane</keyword>
<dbReference type="Proteomes" id="UP001218788">
    <property type="component" value="Unassembled WGS sequence"/>
</dbReference>
<sequence length="178" mass="19251">MQKFINFAGFQLLWWLLILGQNQYAWLALVLLGVHVALSGSVQKEILILLAAGVIGTAVDSVLALSGVYIFSPSPKILLIPLWLSCLWLAFAATLRHSLSYLRHKYGLAALLGCIGGPASYLAGMKLGAVQFGPGVFVVMALLVGIWACLMPLLFYISNVIEARFDALTVSTADNKKE</sequence>
<organism evidence="2 3">
    <name type="scientific">Alteromonas gilva</name>
    <dbReference type="NCBI Taxonomy" id="2987522"/>
    <lineage>
        <taxon>Bacteria</taxon>
        <taxon>Pseudomonadati</taxon>
        <taxon>Pseudomonadota</taxon>
        <taxon>Gammaproteobacteria</taxon>
        <taxon>Alteromonadales</taxon>
        <taxon>Alteromonadaceae</taxon>
        <taxon>Alteromonas/Salinimonas group</taxon>
        <taxon>Alteromonas</taxon>
    </lineage>
</organism>
<dbReference type="RefSeq" id="WP_273639889.1">
    <property type="nucleotide sequence ID" value="NZ_JAQQXP010000001.1"/>
</dbReference>
<dbReference type="Pfam" id="PF11086">
    <property type="entry name" value="DUF2878"/>
    <property type="match status" value="1"/>
</dbReference>
<keyword evidence="1" id="KW-1133">Transmembrane helix</keyword>
<dbReference type="InterPro" id="IPR021306">
    <property type="entry name" value="DUF2878"/>
</dbReference>
<feature type="transmembrane region" description="Helical" evidence="1">
    <location>
        <begin position="77"/>
        <end position="94"/>
    </location>
</feature>
<reference evidence="2 3" key="1">
    <citation type="submission" date="2022-10" db="EMBL/GenBank/DDBJ databases">
        <title>Alteromonas sp. chi3 Genome sequencing.</title>
        <authorList>
            <person name="Park S."/>
        </authorList>
    </citation>
    <scope>NUCLEOTIDE SEQUENCE [LARGE SCALE GENOMIC DNA]</scope>
    <source>
        <strain evidence="3">chi3</strain>
    </source>
</reference>
<proteinExistence type="predicted"/>
<gene>
    <name evidence="2" type="ORF">OIK42_09080</name>
</gene>
<feature type="transmembrane region" description="Helical" evidence="1">
    <location>
        <begin position="106"/>
        <end position="124"/>
    </location>
</feature>
<name>A0ABT5L209_9ALTE</name>
<comment type="caution">
    <text evidence="2">The sequence shown here is derived from an EMBL/GenBank/DDBJ whole genome shotgun (WGS) entry which is preliminary data.</text>
</comment>
<accession>A0ABT5L209</accession>
<evidence type="ECO:0000313" key="3">
    <source>
        <dbReference type="Proteomes" id="UP001218788"/>
    </source>
</evidence>
<feature type="transmembrane region" description="Helical" evidence="1">
    <location>
        <begin position="136"/>
        <end position="157"/>
    </location>
</feature>
<protein>
    <submittedName>
        <fullName evidence="2">DUF2878 domain-containing protein</fullName>
    </submittedName>
</protein>
<evidence type="ECO:0000313" key="2">
    <source>
        <dbReference type="EMBL" id="MDC8830912.1"/>
    </source>
</evidence>
<dbReference type="EMBL" id="JAQQXP010000001">
    <property type="protein sequence ID" value="MDC8830912.1"/>
    <property type="molecule type" value="Genomic_DNA"/>
</dbReference>
<evidence type="ECO:0000256" key="1">
    <source>
        <dbReference type="SAM" id="Phobius"/>
    </source>
</evidence>
<keyword evidence="1" id="KW-0812">Transmembrane</keyword>
<feature type="transmembrane region" description="Helical" evidence="1">
    <location>
        <begin position="12"/>
        <end position="34"/>
    </location>
</feature>
<keyword evidence="3" id="KW-1185">Reference proteome</keyword>
<feature type="transmembrane region" description="Helical" evidence="1">
    <location>
        <begin position="46"/>
        <end position="71"/>
    </location>
</feature>